<dbReference type="CDD" id="cd01392">
    <property type="entry name" value="HTH_LacI"/>
    <property type="match status" value="1"/>
</dbReference>
<evidence type="ECO:0000313" key="5">
    <source>
        <dbReference type="EMBL" id="MBB6050193.1"/>
    </source>
</evidence>
<comment type="caution">
    <text evidence="5">The sequence shown here is derived from an EMBL/GenBank/DDBJ whole genome shotgun (WGS) entry which is preliminary data.</text>
</comment>
<dbReference type="SUPFAM" id="SSF47413">
    <property type="entry name" value="lambda repressor-like DNA-binding domains"/>
    <property type="match status" value="1"/>
</dbReference>
<dbReference type="GO" id="GO:0000976">
    <property type="term" value="F:transcription cis-regulatory region binding"/>
    <property type="evidence" value="ECO:0007669"/>
    <property type="project" value="TreeGrafter"/>
</dbReference>
<name>A0A7W9W631_ARMRO</name>
<keyword evidence="3" id="KW-0804">Transcription</keyword>
<dbReference type="PROSITE" id="PS50932">
    <property type="entry name" value="HTH_LACI_2"/>
    <property type="match status" value="1"/>
</dbReference>
<dbReference type="EMBL" id="JACHGW010000002">
    <property type="protein sequence ID" value="MBB6050193.1"/>
    <property type="molecule type" value="Genomic_DNA"/>
</dbReference>
<dbReference type="SUPFAM" id="SSF53822">
    <property type="entry name" value="Periplasmic binding protein-like I"/>
    <property type="match status" value="1"/>
</dbReference>
<dbReference type="Proteomes" id="UP000520814">
    <property type="component" value="Unassembled WGS sequence"/>
</dbReference>
<reference evidence="5 6" key="1">
    <citation type="submission" date="2020-08" db="EMBL/GenBank/DDBJ databases">
        <title>Genomic Encyclopedia of Type Strains, Phase IV (KMG-IV): sequencing the most valuable type-strain genomes for metagenomic binning, comparative biology and taxonomic classification.</title>
        <authorList>
            <person name="Goeker M."/>
        </authorList>
    </citation>
    <scope>NUCLEOTIDE SEQUENCE [LARGE SCALE GENOMIC DNA]</scope>
    <source>
        <strain evidence="5 6">DSM 23562</strain>
    </source>
</reference>
<evidence type="ECO:0000313" key="6">
    <source>
        <dbReference type="Proteomes" id="UP000520814"/>
    </source>
</evidence>
<dbReference type="InterPro" id="IPR000843">
    <property type="entry name" value="HTH_LacI"/>
</dbReference>
<accession>A0A7W9W631</accession>
<sequence length="333" mass="36385">MTVSSVLNGKTGQASEETRAKVLKTVEELGYHPNGVARGLARRRMDTIGIVASFSDRPSLTHDRYFGPVFDGLLVGAQRHHQRALIITEDHWDDLPGNISRYLDGHCDGLIFVTPTFPNKVLAPILKAKLPIIFLGENRPELAVSVIDMDNEAVGKLATSKLIALGHRRIAYLGGDADLRSSFERQAGYTTALQQAGISLTSELSVLGHYSEASGYRETQRLLETLPAAQHPTAFFCGDDAIAIGALTALQERGGRVPEEFSLIGVNDDEIGRKSTPALTTIQQPLRALGEHAIEMLLEQIQDKKCSLQRVLLPGEWIERGTVAAPPLPERRV</sequence>
<proteinExistence type="predicted"/>
<dbReference type="SMART" id="SM00354">
    <property type="entry name" value="HTH_LACI"/>
    <property type="match status" value="1"/>
</dbReference>
<dbReference type="Gene3D" id="3.40.50.2300">
    <property type="match status" value="2"/>
</dbReference>
<evidence type="ECO:0000256" key="3">
    <source>
        <dbReference type="ARBA" id="ARBA00023163"/>
    </source>
</evidence>
<protein>
    <submittedName>
        <fullName evidence="5">LacI family transcriptional regulator</fullName>
    </submittedName>
</protein>
<dbReference type="Gene3D" id="1.10.260.40">
    <property type="entry name" value="lambda repressor-like DNA-binding domains"/>
    <property type="match status" value="1"/>
</dbReference>
<keyword evidence="6" id="KW-1185">Reference proteome</keyword>
<evidence type="ECO:0000256" key="2">
    <source>
        <dbReference type="ARBA" id="ARBA00023125"/>
    </source>
</evidence>
<keyword evidence="1" id="KW-0805">Transcription regulation</keyword>
<dbReference type="PANTHER" id="PTHR30146:SF109">
    <property type="entry name" value="HTH-TYPE TRANSCRIPTIONAL REGULATOR GALS"/>
    <property type="match status" value="1"/>
</dbReference>
<organism evidence="5 6">
    <name type="scientific">Armatimonas rosea</name>
    <dbReference type="NCBI Taxonomy" id="685828"/>
    <lineage>
        <taxon>Bacteria</taxon>
        <taxon>Bacillati</taxon>
        <taxon>Armatimonadota</taxon>
        <taxon>Armatimonadia</taxon>
        <taxon>Armatimonadales</taxon>
        <taxon>Armatimonadaceae</taxon>
        <taxon>Armatimonas</taxon>
    </lineage>
</organism>
<dbReference type="InterPro" id="IPR046335">
    <property type="entry name" value="LacI/GalR-like_sensor"/>
</dbReference>
<feature type="domain" description="HTH lacI-type" evidence="4">
    <location>
        <begin position="1"/>
        <end position="42"/>
    </location>
</feature>
<dbReference type="PANTHER" id="PTHR30146">
    <property type="entry name" value="LACI-RELATED TRANSCRIPTIONAL REPRESSOR"/>
    <property type="match status" value="1"/>
</dbReference>
<dbReference type="InterPro" id="IPR010982">
    <property type="entry name" value="Lambda_DNA-bd_dom_sf"/>
</dbReference>
<dbReference type="AlphaFoldDB" id="A0A7W9W631"/>
<keyword evidence="2" id="KW-0238">DNA-binding</keyword>
<dbReference type="Pfam" id="PF00356">
    <property type="entry name" value="LacI"/>
    <property type="match status" value="1"/>
</dbReference>
<dbReference type="Pfam" id="PF13377">
    <property type="entry name" value="Peripla_BP_3"/>
    <property type="match status" value="1"/>
</dbReference>
<dbReference type="InterPro" id="IPR028082">
    <property type="entry name" value="Peripla_BP_I"/>
</dbReference>
<evidence type="ECO:0000256" key="1">
    <source>
        <dbReference type="ARBA" id="ARBA00023015"/>
    </source>
</evidence>
<evidence type="ECO:0000259" key="4">
    <source>
        <dbReference type="PROSITE" id="PS50932"/>
    </source>
</evidence>
<gene>
    <name evidence="5" type="ORF">HNQ39_001984</name>
</gene>
<dbReference type="GO" id="GO:0003700">
    <property type="term" value="F:DNA-binding transcription factor activity"/>
    <property type="evidence" value="ECO:0007669"/>
    <property type="project" value="TreeGrafter"/>
</dbReference>
<dbReference type="CDD" id="cd06267">
    <property type="entry name" value="PBP1_LacI_sugar_binding-like"/>
    <property type="match status" value="1"/>
</dbReference>